<dbReference type="GeneID" id="24125674"/>
<dbReference type="Proteomes" id="UP000030745">
    <property type="component" value="Unassembled WGS sequence"/>
</dbReference>
<keyword evidence="3" id="KW-1185">Reference proteome</keyword>
<sequence length="390" mass="41345">MSVDANPLLPLQVAFAALLEASIHPTIDDELASFGSADHATLRFAVERLPPAGTSAALLAALQFVCQARAILSVCSDYIDQHSGPHETMAQLARLMPQIALMRASSDDNDADDELFLSPRNEPVVVPYTRLQGLWSPDESDDATDEEPTSMSRMTNAEGSEATSALYALPVDVVNTIASMVDESSNLKLQLHALEALVTYSTSAPNGDSGALYADARVLPCVLHAMRVLAHSKRAQLAGLSLLGNPGLGALPAHASTQDCRRSILGAMQRFPTHPSLQGLGCLALANLCKNPSGVLDTVAKGGVDTAIAAMKHFPTDPTVQSSGCWLLSTICAVDEEMQYAVLDAGGMVVVETAARSLPDDPRVQDHAKMALDGMLQKHPSRDAPQCFLQ</sequence>
<keyword evidence="1" id="KW-0677">Repeat</keyword>
<dbReference type="SUPFAM" id="SSF48371">
    <property type="entry name" value="ARM repeat"/>
    <property type="match status" value="1"/>
</dbReference>
<evidence type="ECO:0000313" key="3">
    <source>
        <dbReference type="Proteomes" id="UP000030745"/>
    </source>
</evidence>
<gene>
    <name evidence="2" type="ORF">SPRG_03145</name>
</gene>
<dbReference type="InterPro" id="IPR016024">
    <property type="entry name" value="ARM-type_fold"/>
</dbReference>
<proteinExistence type="predicted"/>
<organism evidence="2 3">
    <name type="scientific">Saprolegnia parasitica (strain CBS 223.65)</name>
    <dbReference type="NCBI Taxonomy" id="695850"/>
    <lineage>
        <taxon>Eukaryota</taxon>
        <taxon>Sar</taxon>
        <taxon>Stramenopiles</taxon>
        <taxon>Oomycota</taxon>
        <taxon>Saprolegniomycetes</taxon>
        <taxon>Saprolegniales</taxon>
        <taxon>Saprolegniaceae</taxon>
        <taxon>Saprolegnia</taxon>
    </lineage>
</organism>
<dbReference type="PANTHER" id="PTHR22895:SF0">
    <property type="entry name" value="ARMADILLO REPEAT-CONTAINING PROTEIN 6"/>
    <property type="match status" value="1"/>
</dbReference>
<dbReference type="PANTHER" id="PTHR22895">
    <property type="entry name" value="ARMADILLO REPEAT-CONTAINING PROTEIN 6"/>
    <property type="match status" value="1"/>
</dbReference>
<dbReference type="KEGG" id="spar:SPRG_03145"/>
<dbReference type="OrthoDB" id="75296at2759"/>
<evidence type="ECO:0008006" key="4">
    <source>
        <dbReference type="Google" id="ProtNLM"/>
    </source>
</evidence>
<protein>
    <recommendedName>
        <fullName evidence="4">Ataxin-10 domain-containing protein</fullName>
    </recommendedName>
</protein>
<dbReference type="EMBL" id="KK583196">
    <property type="protein sequence ID" value="KDO31929.1"/>
    <property type="molecule type" value="Genomic_DNA"/>
</dbReference>
<dbReference type="AlphaFoldDB" id="A0A067CMJ7"/>
<evidence type="ECO:0000313" key="2">
    <source>
        <dbReference type="EMBL" id="KDO31929.1"/>
    </source>
</evidence>
<evidence type="ECO:0000256" key="1">
    <source>
        <dbReference type="ARBA" id="ARBA00022737"/>
    </source>
</evidence>
<reference evidence="2 3" key="1">
    <citation type="journal article" date="2013" name="PLoS Genet.">
        <title>Distinctive expansion of potential virulence genes in the genome of the oomycete fish pathogen Saprolegnia parasitica.</title>
        <authorList>
            <person name="Jiang R.H."/>
            <person name="de Bruijn I."/>
            <person name="Haas B.J."/>
            <person name="Belmonte R."/>
            <person name="Lobach L."/>
            <person name="Christie J."/>
            <person name="van den Ackerveken G."/>
            <person name="Bottin A."/>
            <person name="Bulone V."/>
            <person name="Diaz-Moreno S.M."/>
            <person name="Dumas B."/>
            <person name="Fan L."/>
            <person name="Gaulin E."/>
            <person name="Govers F."/>
            <person name="Grenville-Briggs L.J."/>
            <person name="Horner N.R."/>
            <person name="Levin J.Z."/>
            <person name="Mammella M."/>
            <person name="Meijer H.J."/>
            <person name="Morris P."/>
            <person name="Nusbaum C."/>
            <person name="Oome S."/>
            <person name="Phillips A.J."/>
            <person name="van Rooyen D."/>
            <person name="Rzeszutek E."/>
            <person name="Saraiva M."/>
            <person name="Secombes C.J."/>
            <person name="Seidl M.F."/>
            <person name="Snel B."/>
            <person name="Stassen J.H."/>
            <person name="Sykes S."/>
            <person name="Tripathy S."/>
            <person name="van den Berg H."/>
            <person name="Vega-Arreguin J.C."/>
            <person name="Wawra S."/>
            <person name="Young S.K."/>
            <person name="Zeng Q."/>
            <person name="Dieguez-Uribeondo J."/>
            <person name="Russ C."/>
            <person name="Tyler B.M."/>
            <person name="van West P."/>
        </authorList>
    </citation>
    <scope>NUCLEOTIDE SEQUENCE [LARGE SCALE GENOMIC DNA]</scope>
    <source>
        <strain evidence="2 3">CBS 223.65</strain>
    </source>
</reference>
<dbReference type="OMA" id="PHETMAQ"/>
<dbReference type="VEuPathDB" id="FungiDB:SPRG_03145"/>
<accession>A0A067CMJ7</accession>
<name>A0A067CMJ7_SAPPC</name>
<dbReference type="InterPro" id="IPR011989">
    <property type="entry name" value="ARM-like"/>
</dbReference>
<dbReference type="RefSeq" id="XP_012197128.1">
    <property type="nucleotide sequence ID" value="XM_012341738.1"/>
</dbReference>
<dbReference type="Gene3D" id="1.25.10.10">
    <property type="entry name" value="Leucine-rich Repeat Variant"/>
    <property type="match status" value="1"/>
</dbReference>